<keyword evidence="1" id="KW-0472">Membrane</keyword>
<dbReference type="Proteomes" id="UP000005522">
    <property type="component" value="Chromosome"/>
</dbReference>
<feature type="transmembrane region" description="Helical" evidence="1">
    <location>
        <begin position="97"/>
        <end position="115"/>
    </location>
</feature>
<sequence>MELRKSPKLAELLAASYVLGTLQGRARLRFAQLIRQRPWLARIVARWEDALLPKALVGPTREAPAAVWHAVEAQLPGHVPSRIQDASSTRPWWRASWWPALSAALTVALLVVWLWPGPAPMPYMAVLTNPQGKPTWVIQANAHDMRLRTLENVALPRGRSYQLWALVPDHKPISMGLLPTSPSESPVLPAPDHIDMRSVELVAVTMEPAGGSPTGQPTGPILFKAYLVRS</sequence>
<proteinExistence type="predicted"/>
<dbReference type="GO" id="GO:0016989">
    <property type="term" value="F:sigma factor antagonist activity"/>
    <property type="evidence" value="ECO:0007669"/>
    <property type="project" value="TreeGrafter"/>
</dbReference>
<dbReference type="RefSeq" id="WP_004872276.1">
    <property type="nucleotide sequence ID" value="NZ_CP005986.1"/>
</dbReference>
<dbReference type="HOGENOM" id="CLU_075065_0_0_6"/>
<dbReference type="eggNOG" id="COG5343">
    <property type="taxonomic scope" value="Bacteria"/>
</dbReference>
<dbReference type="InterPro" id="IPR018764">
    <property type="entry name" value="RskA_C"/>
</dbReference>
<dbReference type="GeneID" id="92931633"/>
<evidence type="ECO:0000256" key="1">
    <source>
        <dbReference type="SAM" id="Phobius"/>
    </source>
</evidence>
<dbReference type="AlphaFoldDB" id="A0A059ZV30"/>
<dbReference type="GO" id="GO:0005886">
    <property type="term" value="C:plasma membrane"/>
    <property type="evidence" value="ECO:0007669"/>
    <property type="project" value="InterPro"/>
</dbReference>
<reference evidence="3 4" key="1">
    <citation type="journal article" date="2009" name="J. Bacteriol.">
        <title>Draft genome sequence of the extremely acidophilic bacterium Acidithiobacillus caldus ATCC 51756 reveals metabolic versatility in the genus Acidithiobacillus.</title>
        <authorList>
            <person name="Valdes J."/>
            <person name="Quatrini R."/>
            <person name="Hallberg K."/>
            <person name="Dopson M."/>
            <person name="Valenzuela P.D."/>
            <person name="Holmes D.S."/>
        </authorList>
    </citation>
    <scope>NUCLEOTIDE SEQUENCE [LARGE SCALE GENOMIC DNA]</scope>
    <source>
        <strain evidence="4">ATCC 51756 / DSM 8584 / KU</strain>
    </source>
</reference>
<dbReference type="EMBL" id="CP005986">
    <property type="protein sequence ID" value="AIA55298.1"/>
    <property type="molecule type" value="Genomic_DNA"/>
</dbReference>
<feature type="domain" description="Anti-sigma K factor RskA C-terminal" evidence="2">
    <location>
        <begin position="101"/>
        <end position="221"/>
    </location>
</feature>
<keyword evidence="1" id="KW-1133">Transmembrane helix</keyword>
<dbReference type="GO" id="GO:0006417">
    <property type="term" value="P:regulation of translation"/>
    <property type="evidence" value="ECO:0007669"/>
    <property type="project" value="TreeGrafter"/>
</dbReference>
<gene>
    <name evidence="3" type="ORF">Acaty_c1432</name>
</gene>
<dbReference type="PANTHER" id="PTHR37461:SF1">
    <property type="entry name" value="ANTI-SIGMA-K FACTOR RSKA"/>
    <property type="match status" value="1"/>
</dbReference>
<keyword evidence="1" id="KW-0812">Transmembrane</keyword>
<evidence type="ECO:0000313" key="3">
    <source>
        <dbReference type="EMBL" id="AIA55298.1"/>
    </source>
</evidence>
<dbReference type="KEGG" id="acz:Acaty_c1432"/>
<organism evidence="3 4">
    <name type="scientific">Acidithiobacillus caldus (strain ATCC 51756 / DSM 8584 / KU)</name>
    <dbReference type="NCBI Taxonomy" id="637389"/>
    <lineage>
        <taxon>Bacteria</taxon>
        <taxon>Pseudomonadati</taxon>
        <taxon>Pseudomonadota</taxon>
        <taxon>Acidithiobacillia</taxon>
        <taxon>Acidithiobacillales</taxon>
        <taxon>Acidithiobacillaceae</taxon>
        <taxon>Acidithiobacillus</taxon>
    </lineage>
</organism>
<evidence type="ECO:0000313" key="4">
    <source>
        <dbReference type="Proteomes" id="UP000005522"/>
    </source>
</evidence>
<dbReference type="InterPro" id="IPR051474">
    <property type="entry name" value="Anti-sigma-K/W_factor"/>
</dbReference>
<protein>
    <recommendedName>
        <fullName evidence="2">Anti-sigma K factor RskA C-terminal domain-containing protein</fullName>
    </recommendedName>
</protein>
<dbReference type="PANTHER" id="PTHR37461">
    <property type="entry name" value="ANTI-SIGMA-K FACTOR RSKA"/>
    <property type="match status" value="1"/>
</dbReference>
<evidence type="ECO:0000259" key="2">
    <source>
        <dbReference type="Pfam" id="PF10099"/>
    </source>
</evidence>
<dbReference type="Pfam" id="PF10099">
    <property type="entry name" value="RskA_C"/>
    <property type="match status" value="1"/>
</dbReference>
<accession>A0A059ZV30</accession>
<name>A0A059ZV30_ACICK</name>